<evidence type="ECO:0000256" key="1">
    <source>
        <dbReference type="ARBA" id="ARBA00005254"/>
    </source>
</evidence>
<dbReference type="PROSITE" id="PS00166">
    <property type="entry name" value="ENOYL_COA_HYDRATASE"/>
    <property type="match status" value="1"/>
</dbReference>
<evidence type="ECO:0008006" key="5">
    <source>
        <dbReference type="Google" id="ProtNLM"/>
    </source>
</evidence>
<protein>
    <recommendedName>
        <fullName evidence="5">Enoyl-CoA hydratase</fullName>
    </recommendedName>
</protein>
<dbReference type="InterPro" id="IPR018376">
    <property type="entry name" value="Enoyl-CoA_hyd/isom_CS"/>
</dbReference>
<dbReference type="Gene3D" id="1.10.12.10">
    <property type="entry name" value="Lyase 2-enoyl-coa Hydratase, Chain A, domain 2"/>
    <property type="match status" value="1"/>
</dbReference>
<sequence length="253" mass="26681">MPVTYDTAGRVAILTLNRPEARNAINQEMADAIEAAIDRFEEDDSAWIAVLAGNGPAFCAGADLKAVASGAAGLSTERGGFAGIVRRERTKPLIAAVEGPALAGGTEIVLSCDLVVAGAEARFGLPEVRSSLVANAGGLFRLPRALPRNIAMELILTGGALPADRAYQLGLVNRLVDAGSALDAACALAEEVNANAPIAVRASRRIFLATQFLTDDEGFEVSARESHVVFRSEDFQEGPRAFIEKRPPRWAGR</sequence>
<dbReference type="GO" id="GO:0006635">
    <property type="term" value="P:fatty acid beta-oxidation"/>
    <property type="evidence" value="ECO:0007669"/>
    <property type="project" value="TreeGrafter"/>
</dbReference>
<dbReference type="Pfam" id="PF00378">
    <property type="entry name" value="ECH_1"/>
    <property type="match status" value="1"/>
</dbReference>
<dbReference type="GO" id="GO:0016829">
    <property type="term" value="F:lyase activity"/>
    <property type="evidence" value="ECO:0007669"/>
    <property type="project" value="UniProtKB-KW"/>
</dbReference>
<name>A0A381Y3J9_9ZZZZ</name>
<reference evidence="4" key="1">
    <citation type="submission" date="2018-05" db="EMBL/GenBank/DDBJ databases">
        <authorList>
            <person name="Lanie J.A."/>
            <person name="Ng W.-L."/>
            <person name="Kazmierczak K.M."/>
            <person name="Andrzejewski T.M."/>
            <person name="Davidsen T.M."/>
            <person name="Wayne K.J."/>
            <person name="Tettelin H."/>
            <person name="Glass J.I."/>
            <person name="Rusch D."/>
            <person name="Podicherti R."/>
            <person name="Tsui H.-C.T."/>
            <person name="Winkler M.E."/>
        </authorList>
    </citation>
    <scope>NUCLEOTIDE SEQUENCE</scope>
</reference>
<dbReference type="PANTHER" id="PTHR11941:SF169">
    <property type="entry name" value="(7AS)-7A-METHYL-1,5-DIOXO-2,3,5,6,7,7A-HEXAHYDRO-1H-INDENE-CARBOXYL-COA HYDROLASE"/>
    <property type="match status" value="1"/>
</dbReference>
<dbReference type="SUPFAM" id="SSF52096">
    <property type="entry name" value="ClpP/crotonase"/>
    <property type="match status" value="1"/>
</dbReference>
<evidence type="ECO:0000313" key="4">
    <source>
        <dbReference type="EMBL" id="SVA70977.1"/>
    </source>
</evidence>
<evidence type="ECO:0000256" key="2">
    <source>
        <dbReference type="ARBA" id="ARBA00023098"/>
    </source>
</evidence>
<keyword evidence="3" id="KW-0456">Lyase</keyword>
<accession>A0A381Y3J9</accession>
<dbReference type="NCBIfam" id="NF006100">
    <property type="entry name" value="PRK08252.1"/>
    <property type="match status" value="1"/>
</dbReference>
<organism evidence="4">
    <name type="scientific">marine metagenome</name>
    <dbReference type="NCBI Taxonomy" id="408172"/>
    <lineage>
        <taxon>unclassified sequences</taxon>
        <taxon>metagenomes</taxon>
        <taxon>ecological metagenomes</taxon>
    </lineage>
</organism>
<comment type="similarity">
    <text evidence="1">Belongs to the enoyl-CoA hydratase/isomerase family.</text>
</comment>
<dbReference type="EMBL" id="UINC01017200">
    <property type="protein sequence ID" value="SVA70977.1"/>
    <property type="molecule type" value="Genomic_DNA"/>
</dbReference>
<dbReference type="CDD" id="cd06558">
    <property type="entry name" value="crotonase-like"/>
    <property type="match status" value="1"/>
</dbReference>
<gene>
    <name evidence="4" type="ORF">METZ01_LOCUS123831</name>
</gene>
<dbReference type="InterPro" id="IPR001753">
    <property type="entry name" value="Enoyl-CoA_hydra/iso"/>
</dbReference>
<evidence type="ECO:0000256" key="3">
    <source>
        <dbReference type="ARBA" id="ARBA00023239"/>
    </source>
</evidence>
<dbReference type="PANTHER" id="PTHR11941">
    <property type="entry name" value="ENOYL-COA HYDRATASE-RELATED"/>
    <property type="match status" value="1"/>
</dbReference>
<dbReference type="AlphaFoldDB" id="A0A381Y3J9"/>
<dbReference type="InterPro" id="IPR014748">
    <property type="entry name" value="Enoyl-CoA_hydra_C"/>
</dbReference>
<keyword evidence="2" id="KW-0443">Lipid metabolism</keyword>
<dbReference type="InterPro" id="IPR029045">
    <property type="entry name" value="ClpP/crotonase-like_dom_sf"/>
</dbReference>
<dbReference type="Gene3D" id="3.90.226.10">
    <property type="entry name" value="2-enoyl-CoA Hydratase, Chain A, domain 1"/>
    <property type="match status" value="1"/>
</dbReference>
<proteinExistence type="inferred from homology"/>